<dbReference type="InterPro" id="IPR050090">
    <property type="entry name" value="Tyrosine_recombinase_XerCD"/>
</dbReference>
<keyword evidence="2" id="KW-0229">DNA integration</keyword>
<evidence type="ECO:0000256" key="2">
    <source>
        <dbReference type="ARBA" id="ARBA00022908"/>
    </source>
</evidence>
<dbReference type="InterPro" id="IPR044068">
    <property type="entry name" value="CB"/>
</dbReference>
<dbReference type="GO" id="GO:0007059">
    <property type="term" value="P:chromosome segregation"/>
    <property type="evidence" value="ECO:0007669"/>
    <property type="project" value="UniProtKB-KW"/>
</dbReference>
<evidence type="ECO:0000313" key="7">
    <source>
        <dbReference type="EMBL" id="MBM3224462.1"/>
    </source>
</evidence>
<evidence type="ECO:0000259" key="6">
    <source>
        <dbReference type="PROSITE" id="PS51900"/>
    </source>
</evidence>
<dbReference type="InterPro" id="IPR004107">
    <property type="entry name" value="Integrase_SAM-like_N"/>
</dbReference>
<accession>A0A937W0N0</accession>
<feature type="domain" description="Core-binding (CB)" evidence="6">
    <location>
        <begin position="1"/>
        <end position="87"/>
    </location>
</feature>
<comment type="caution">
    <text evidence="7">The sequence shown here is derived from an EMBL/GenBank/DDBJ whole genome shotgun (WGS) entry which is preliminary data.</text>
</comment>
<dbReference type="PROSITE" id="PS51898">
    <property type="entry name" value="TYR_RECOMBINASE"/>
    <property type="match status" value="1"/>
</dbReference>
<keyword evidence="1" id="KW-0159">Chromosome partition</keyword>
<dbReference type="EMBL" id="VGLS01000333">
    <property type="protein sequence ID" value="MBM3224462.1"/>
    <property type="molecule type" value="Genomic_DNA"/>
</dbReference>
<dbReference type="PROSITE" id="PS51900">
    <property type="entry name" value="CB"/>
    <property type="match status" value="1"/>
</dbReference>
<dbReference type="GO" id="GO:0003677">
    <property type="term" value="F:DNA binding"/>
    <property type="evidence" value="ECO:0007669"/>
    <property type="project" value="UniProtKB-UniRule"/>
</dbReference>
<dbReference type="SUPFAM" id="SSF47823">
    <property type="entry name" value="lambda integrase-like, N-terminal domain"/>
    <property type="match status" value="1"/>
</dbReference>
<protein>
    <submittedName>
        <fullName evidence="7">Site-specific tyrosine recombinase XerD</fullName>
    </submittedName>
</protein>
<dbReference type="GO" id="GO:0006310">
    <property type="term" value="P:DNA recombination"/>
    <property type="evidence" value="ECO:0007669"/>
    <property type="project" value="InterPro"/>
</dbReference>
<dbReference type="SUPFAM" id="SSF56349">
    <property type="entry name" value="DNA breaking-rejoining enzymes"/>
    <property type="match status" value="1"/>
</dbReference>
<dbReference type="InterPro" id="IPR010998">
    <property type="entry name" value="Integrase_recombinase_N"/>
</dbReference>
<feature type="domain" description="Tyr recombinase" evidence="5">
    <location>
        <begin position="108"/>
        <end position="146"/>
    </location>
</feature>
<organism evidence="7 8">
    <name type="scientific">Tectimicrobiota bacterium</name>
    <dbReference type="NCBI Taxonomy" id="2528274"/>
    <lineage>
        <taxon>Bacteria</taxon>
        <taxon>Pseudomonadati</taxon>
        <taxon>Nitrospinota/Tectimicrobiota group</taxon>
        <taxon>Candidatus Tectimicrobiota</taxon>
    </lineage>
</organism>
<sequence length="146" mass="16315">MLLDSQLDLLHQHLIVEKGLSRNTLTAYMSDLQQFSAFVQARGLSTFAAMTRDDIIAYLAERRRQGIAARSLARELVSLKTLYRFLHTQEASHADPTEQIQAPRAGRYLPNVLTSTEVEQLLQAPDTSTPLGKRDAALLEMLYATG</sequence>
<keyword evidence="3 4" id="KW-0238">DNA-binding</keyword>
<evidence type="ECO:0000256" key="1">
    <source>
        <dbReference type="ARBA" id="ARBA00022829"/>
    </source>
</evidence>
<evidence type="ECO:0000313" key="8">
    <source>
        <dbReference type="Proteomes" id="UP000712673"/>
    </source>
</evidence>
<dbReference type="PANTHER" id="PTHR30349:SF81">
    <property type="entry name" value="TYROSINE RECOMBINASE XERC"/>
    <property type="match status" value="1"/>
</dbReference>
<feature type="non-terminal residue" evidence="7">
    <location>
        <position position="146"/>
    </location>
</feature>
<name>A0A937W0N0_UNCTE</name>
<gene>
    <name evidence="7" type="ORF">FJZ47_11765</name>
</gene>
<reference evidence="7" key="1">
    <citation type="submission" date="2019-03" db="EMBL/GenBank/DDBJ databases">
        <title>Lake Tanganyika Metagenome-Assembled Genomes (MAGs).</title>
        <authorList>
            <person name="Tran P."/>
        </authorList>
    </citation>
    <scope>NUCLEOTIDE SEQUENCE</scope>
    <source>
        <strain evidence="7">K_DeepCast_65m_m2_066</strain>
    </source>
</reference>
<proteinExistence type="predicted"/>
<dbReference type="GO" id="GO:0015074">
    <property type="term" value="P:DNA integration"/>
    <property type="evidence" value="ECO:0007669"/>
    <property type="project" value="UniProtKB-KW"/>
</dbReference>
<evidence type="ECO:0000259" key="5">
    <source>
        <dbReference type="PROSITE" id="PS51898"/>
    </source>
</evidence>
<evidence type="ECO:0000256" key="3">
    <source>
        <dbReference type="ARBA" id="ARBA00023125"/>
    </source>
</evidence>
<dbReference type="InterPro" id="IPR011010">
    <property type="entry name" value="DNA_brk_join_enz"/>
</dbReference>
<dbReference type="PANTHER" id="PTHR30349">
    <property type="entry name" value="PHAGE INTEGRASE-RELATED"/>
    <property type="match status" value="1"/>
</dbReference>
<dbReference type="Gene3D" id="1.10.150.130">
    <property type="match status" value="1"/>
</dbReference>
<dbReference type="AlphaFoldDB" id="A0A937W0N0"/>
<dbReference type="Pfam" id="PF02899">
    <property type="entry name" value="Phage_int_SAM_1"/>
    <property type="match status" value="1"/>
</dbReference>
<dbReference type="Proteomes" id="UP000712673">
    <property type="component" value="Unassembled WGS sequence"/>
</dbReference>
<evidence type="ECO:0000256" key="4">
    <source>
        <dbReference type="PROSITE-ProRule" id="PRU01248"/>
    </source>
</evidence>
<dbReference type="InterPro" id="IPR002104">
    <property type="entry name" value="Integrase_catalytic"/>
</dbReference>